<feature type="region of interest" description="Disordered" evidence="7">
    <location>
        <begin position="411"/>
        <end position="445"/>
    </location>
</feature>
<dbReference type="Pfam" id="PF07690">
    <property type="entry name" value="MFS_1"/>
    <property type="match status" value="1"/>
</dbReference>
<evidence type="ECO:0000313" key="10">
    <source>
        <dbReference type="EMBL" id="PQP15056.1"/>
    </source>
</evidence>
<keyword evidence="3" id="KW-1003">Cell membrane</keyword>
<evidence type="ECO:0000259" key="9">
    <source>
        <dbReference type="PROSITE" id="PS50850"/>
    </source>
</evidence>
<dbReference type="AlphaFoldDB" id="A0A2S8IJU5"/>
<keyword evidence="2" id="KW-0813">Transport</keyword>
<feature type="transmembrane region" description="Helical" evidence="8">
    <location>
        <begin position="265"/>
        <end position="288"/>
    </location>
</feature>
<feature type="transmembrane region" description="Helical" evidence="8">
    <location>
        <begin position="95"/>
        <end position="114"/>
    </location>
</feature>
<evidence type="ECO:0000256" key="3">
    <source>
        <dbReference type="ARBA" id="ARBA00022475"/>
    </source>
</evidence>
<dbReference type="Proteomes" id="UP000239290">
    <property type="component" value="Unassembled WGS sequence"/>
</dbReference>
<evidence type="ECO:0000256" key="7">
    <source>
        <dbReference type="SAM" id="MobiDB-lite"/>
    </source>
</evidence>
<dbReference type="PANTHER" id="PTHR23517:SF13">
    <property type="entry name" value="MAJOR FACILITATOR SUPERFAMILY MFS_1"/>
    <property type="match status" value="1"/>
</dbReference>
<dbReference type="SUPFAM" id="SSF103473">
    <property type="entry name" value="MFS general substrate transporter"/>
    <property type="match status" value="1"/>
</dbReference>
<dbReference type="InterPro" id="IPR011701">
    <property type="entry name" value="MFS"/>
</dbReference>
<gene>
    <name evidence="10" type="ORF">C5613_39295</name>
</gene>
<dbReference type="InterPro" id="IPR036259">
    <property type="entry name" value="MFS_trans_sf"/>
</dbReference>
<feature type="transmembrane region" description="Helical" evidence="8">
    <location>
        <begin position="295"/>
        <end position="316"/>
    </location>
</feature>
<feature type="transmembrane region" description="Helical" evidence="8">
    <location>
        <begin position="356"/>
        <end position="382"/>
    </location>
</feature>
<dbReference type="GO" id="GO:0005886">
    <property type="term" value="C:plasma membrane"/>
    <property type="evidence" value="ECO:0007669"/>
    <property type="project" value="UniProtKB-SubCell"/>
</dbReference>
<feature type="transmembrane region" description="Helical" evidence="8">
    <location>
        <begin position="232"/>
        <end position="253"/>
    </location>
</feature>
<feature type="transmembrane region" description="Helical" evidence="8">
    <location>
        <begin position="322"/>
        <end position="344"/>
    </location>
</feature>
<accession>A0A2S8IJU5</accession>
<comment type="caution">
    <text evidence="10">The sequence shown here is derived from an EMBL/GenBank/DDBJ whole genome shotgun (WGS) entry which is preliminary data.</text>
</comment>
<feature type="transmembrane region" description="Helical" evidence="8">
    <location>
        <begin position="120"/>
        <end position="144"/>
    </location>
</feature>
<dbReference type="InterPro" id="IPR050171">
    <property type="entry name" value="MFS_Transporters"/>
</dbReference>
<feature type="transmembrane region" description="Helical" evidence="8">
    <location>
        <begin position="156"/>
        <end position="180"/>
    </location>
</feature>
<keyword evidence="5 8" id="KW-1133">Transmembrane helix</keyword>
<feature type="transmembrane region" description="Helical" evidence="8">
    <location>
        <begin position="388"/>
        <end position="407"/>
    </location>
</feature>
<feature type="transmembrane region" description="Helical" evidence="8">
    <location>
        <begin position="58"/>
        <end position="83"/>
    </location>
</feature>
<name>A0A2S8IJU5_RHOOP</name>
<keyword evidence="4 8" id="KW-0812">Transmembrane</keyword>
<feature type="transmembrane region" description="Helical" evidence="8">
    <location>
        <begin position="186"/>
        <end position="204"/>
    </location>
</feature>
<keyword evidence="6 8" id="KW-0472">Membrane</keyword>
<protein>
    <submittedName>
        <fullName evidence="10">MFS transporter</fullName>
    </submittedName>
</protein>
<dbReference type="GO" id="GO:0022857">
    <property type="term" value="F:transmembrane transporter activity"/>
    <property type="evidence" value="ECO:0007669"/>
    <property type="project" value="InterPro"/>
</dbReference>
<dbReference type="EMBL" id="PUIO01000079">
    <property type="protein sequence ID" value="PQP15056.1"/>
    <property type="molecule type" value="Genomic_DNA"/>
</dbReference>
<evidence type="ECO:0000256" key="2">
    <source>
        <dbReference type="ARBA" id="ARBA00022448"/>
    </source>
</evidence>
<feature type="domain" description="Major facilitator superfamily (MFS) profile" evidence="9">
    <location>
        <begin position="29"/>
        <end position="411"/>
    </location>
</feature>
<evidence type="ECO:0000256" key="1">
    <source>
        <dbReference type="ARBA" id="ARBA00004651"/>
    </source>
</evidence>
<feature type="transmembrane region" description="Helical" evidence="8">
    <location>
        <begin position="27"/>
        <end position="46"/>
    </location>
</feature>
<organism evidence="10 11">
    <name type="scientific">Rhodococcus opacus</name>
    <name type="common">Nocardia opaca</name>
    <dbReference type="NCBI Taxonomy" id="37919"/>
    <lineage>
        <taxon>Bacteria</taxon>
        <taxon>Bacillati</taxon>
        <taxon>Actinomycetota</taxon>
        <taxon>Actinomycetes</taxon>
        <taxon>Mycobacteriales</taxon>
        <taxon>Nocardiaceae</taxon>
        <taxon>Rhodococcus</taxon>
    </lineage>
</organism>
<proteinExistence type="predicted"/>
<dbReference type="Gene3D" id="1.20.1250.20">
    <property type="entry name" value="MFS general substrate transporter like domains"/>
    <property type="match status" value="1"/>
</dbReference>
<evidence type="ECO:0000313" key="11">
    <source>
        <dbReference type="Proteomes" id="UP000239290"/>
    </source>
</evidence>
<evidence type="ECO:0000256" key="4">
    <source>
        <dbReference type="ARBA" id="ARBA00022692"/>
    </source>
</evidence>
<evidence type="ECO:0000256" key="8">
    <source>
        <dbReference type="SAM" id="Phobius"/>
    </source>
</evidence>
<dbReference type="InterPro" id="IPR020846">
    <property type="entry name" value="MFS_dom"/>
</dbReference>
<dbReference type="PANTHER" id="PTHR23517">
    <property type="entry name" value="RESISTANCE PROTEIN MDTM, PUTATIVE-RELATED-RELATED"/>
    <property type="match status" value="1"/>
</dbReference>
<dbReference type="PROSITE" id="PS50850">
    <property type="entry name" value="MFS"/>
    <property type="match status" value="1"/>
</dbReference>
<evidence type="ECO:0000256" key="5">
    <source>
        <dbReference type="ARBA" id="ARBA00022989"/>
    </source>
</evidence>
<reference evidence="11" key="1">
    <citation type="submission" date="2018-02" db="EMBL/GenBank/DDBJ databases">
        <title>Draft genome sequencing of Rhodococcus opacus KU647198.</title>
        <authorList>
            <person name="Zheng B.-X."/>
        </authorList>
    </citation>
    <scope>NUCLEOTIDE SEQUENCE [LARGE SCALE GENOMIC DNA]</scope>
    <source>
        <strain evidence="11">04-OD7</strain>
    </source>
</reference>
<evidence type="ECO:0000256" key="6">
    <source>
        <dbReference type="ARBA" id="ARBA00023136"/>
    </source>
</evidence>
<sequence>MLAGTGVGDTAMKGVSPFTGGRRLGKGASFSLLAFANVLLMASTSAPSPIYPLYQDRWGFSVTILTMVFAVYVAGLVGALLTVGSLSDYLGRRPVLVASLLVAAAGTAIFWTAGGVFSLVLARVVQGIATGTATGALAAGLVEFSPEGRPQVGPTMTAVATSFGLAIGGGLAGVLVQVSPRPDAEIFPALTLAFAVLAALVFAIPETVVRRTGGLAVLRPKIRVPRETRREFFAALPAIVAGWSTTGLFLALAPSLVRDVLHVGFGAAGGLSITLLFIANSAGGLWAARRPARGATLLGAVLLSLGAVCLAAAMVVASPCVFIGGSIVSGLGVGLTFNGTLRGISGATNSKSRSEVFSAAFVVSYAALGLPSLAAGLVIPSWGLETTTYLYTSFIGALSLSATLHAVRRFASHPDQSRPSRLQSPGEAADLHDDRPLGARPRGHH</sequence>
<comment type="subcellular location">
    <subcellularLocation>
        <location evidence="1">Cell membrane</location>
        <topology evidence="1">Multi-pass membrane protein</topology>
    </subcellularLocation>
</comment>